<dbReference type="PROSITE" id="PS51371">
    <property type="entry name" value="CBS"/>
    <property type="match status" value="2"/>
</dbReference>
<dbReference type="NCBIfam" id="NF011442">
    <property type="entry name" value="PRK14869.1-4"/>
    <property type="match status" value="1"/>
</dbReference>
<feature type="domain" description="CBS" evidence="9">
    <location>
        <begin position="276"/>
        <end position="333"/>
    </location>
</feature>
<dbReference type="Gene3D" id="3.40.1390.20">
    <property type="entry name" value="HprK N-terminal domain-like"/>
    <property type="match status" value="1"/>
</dbReference>
<dbReference type="Gene3D" id="3.10.310.20">
    <property type="entry name" value="DHHA2 domain"/>
    <property type="match status" value="1"/>
</dbReference>
<evidence type="ECO:0000256" key="8">
    <source>
        <dbReference type="PROSITE-ProRule" id="PRU00703"/>
    </source>
</evidence>
<dbReference type="SUPFAM" id="SSF75138">
    <property type="entry name" value="HprK N-terminal domain-like"/>
    <property type="match status" value="1"/>
</dbReference>
<dbReference type="Gene3D" id="3.10.580.10">
    <property type="entry name" value="CBS-domain"/>
    <property type="match status" value="1"/>
</dbReference>
<dbReference type="GO" id="GO:0004427">
    <property type="term" value="F:inorganic diphosphate phosphatase activity"/>
    <property type="evidence" value="ECO:0007669"/>
    <property type="project" value="UniProtKB-EC"/>
</dbReference>
<reference evidence="10" key="2">
    <citation type="journal article" date="2021" name="PeerJ">
        <title>Extensive microbial diversity within the chicken gut microbiome revealed by metagenomics and culture.</title>
        <authorList>
            <person name="Gilroy R."/>
            <person name="Ravi A."/>
            <person name="Getino M."/>
            <person name="Pursley I."/>
            <person name="Horton D.L."/>
            <person name="Alikhan N.F."/>
            <person name="Baker D."/>
            <person name="Gharbi K."/>
            <person name="Hall N."/>
            <person name="Watson M."/>
            <person name="Adriaenssens E.M."/>
            <person name="Foster-Nyarko E."/>
            <person name="Jarju S."/>
            <person name="Secka A."/>
            <person name="Antonio M."/>
            <person name="Oren A."/>
            <person name="Chaudhuri R.R."/>
            <person name="La Ragione R."/>
            <person name="Hildebrand F."/>
            <person name="Pallen M.J."/>
        </authorList>
    </citation>
    <scope>NUCLEOTIDE SEQUENCE</scope>
    <source>
        <strain evidence="10">CHK178-757</strain>
    </source>
</reference>
<dbReference type="Proteomes" id="UP000823927">
    <property type="component" value="Unassembled WGS sequence"/>
</dbReference>
<dbReference type="SMART" id="SM01131">
    <property type="entry name" value="DHHA2"/>
    <property type="match status" value="1"/>
</dbReference>
<dbReference type="GO" id="GO:0046872">
    <property type="term" value="F:metal ion binding"/>
    <property type="evidence" value="ECO:0007669"/>
    <property type="project" value="UniProtKB-KW"/>
</dbReference>
<dbReference type="PANTHER" id="PTHR12112">
    <property type="entry name" value="BNIP - RELATED"/>
    <property type="match status" value="1"/>
</dbReference>
<evidence type="ECO:0000256" key="7">
    <source>
        <dbReference type="ARBA" id="ARBA00047820"/>
    </source>
</evidence>
<keyword evidence="4 10" id="KW-0378">Hydrolase</keyword>
<evidence type="ECO:0000256" key="5">
    <source>
        <dbReference type="ARBA" id="ARBA00023211"/>
    </source>
</evidence>
<gene>
    <name evidence="10" type="ORF">IAB46_02555</name>
</gene>
<dbReference type="SUPFAM" id="SSF54631">
    <property type="entry name" value="CBS-domain pair"/>
    <property type="match status" value="1"/>
</dbReference>
<organism evidence="10 11">
    <name type="scientific">Candidatus Scybalocola faecigallinarum</name>
    <dbReference type="NCBI Taxonomy" id="2840941"/>
    <lineage>
        <taxon>Bacteria</taxon>
        <taxon>Bacillati</taxon>
        <taxon>Bacillota</taxon>
        <taxon>Clostridia</taxon>
        <taxon>Lachnospirales</taxon>
        <taxon>Lachnospiraceae</taxon>
        <taxon>Lachnospiraceae incertae sedis</taxon>
        <taxon>Candidatus Scybalocola (ex Gilroy et al. 2021)</taxon>
    </lineage>
</organism>
<dbReference type="GO" id="GO:0005737">
    <property type="term" value="C:cytoplasm"/>
    <property type="evidence" value="ECO:0007669"/>
    <property type="project" value="InterPro"/>
</dbReference>
<dbReference type="Pfam" id="PF00571">
    <property type="entry name" value="CBS"/>
    <property type="match status" value="2"/>
</dbReference>
<comment type="catalytic activity">
    <reaction evidence="7">
        <text>diphosphate + H2O = 2 phosphate + H(+)</text>
        <dbReference type="Rhea" id="RHEA:24576"/>
        <dbReference type="ChEBI" id="CHEBI:15377"/>
        <dbReference type="ChEBI" id="CHEBI:15378"/>
        <dbReference type="ChEBI" id="CHEBI:33019"/>
        <dbReference type="ChEBI" id="CHEBI:43474"/>
        <dbReference type="EC" id="3.6.1.1"/>
    </reaction>
</comment>
<evidence type="ECO:0000313" key="11">
    <source>
        <dbReference type="Proteomes" id="UP000823927"/>
    </source>
</evidence>
<dbReference type="InterPro" id="IPR004097">
    <property type="entry name" value="DHHA2"/>
</dbReference>
<dbReference type="InterPro" id="IPR001667">
    <property type="entry name" value="DDH_dom"/>
</dbReference>
<dbReference type="InterPro" id="IPR046342">
    <property type="entry name" value="CBS_dom_sf"/>
</dbReference>
<dbReference type="InterPro" id="IPR038763">
    <property type="entry name" value="DHH_sf"/>
</dbReference>
<evidence type="ECO:0000256" key="3">
    <source>
        <dbReference type="ARBA" id="ARBA00022723"/>
    </source>
</evidence>
<feature type="domain" description="CBS" evidence="9">
    <location>
        <begin position="98"/>
        <end position="156"/>
    </location>
</feature>
<dbReference type="AlphaFoldDB" id="A0A9D1F3M7"/>
<dbReference type="InterPro" id="IPR028979">
    <property type="entry name" value="Ser_kin/Pase_Hpr-like_N_sf"/>
</dbReference>
<comment type="caution">
    <text evidence="10">The sequence shown here is derived from an EMBL/GenBank/DDBJ whole genome shotgun (WGS) entry which is preliminary data.</text>
</comment>
<proteinExistence type="predicted"/>
<evidence type="ECO:0000259" key="9">
    <source>
        <dbReference type="PROSITE" id="PS51371"/>
    </source>
</evidence>
<keyword evidence="8" id="KW-0129">CBS domain</keyword>
<protein>
    <recommendedName>
        <fullName evidence="2">inorganic diphosphatase</fullName>
        <ecNumber evidence="2">3.6.1.1</ecNumber>
    </recommendedName>
    <alternativeName>
        <fullName evidence="6">Pyrophosphate phospho-hydrolase</fullName>
    </alternativeName>
</protein>
<dbReference type="Pfam" id="PF02833">
    <property type="entry name" value="DHHA2"/>
    <property type="match status" value="1"/>
</dbReference>
<dbReference type="FunFam" id="3.90.1640.10:FF:000001">
    <property type="entry name" value="Probable manganese-dependent inorganic pyrophosphatase"/>
    <property type="match status" value="1"/>
</dbReference>
<dbReference type="InterPro" id="IPR010766">
    <property type="entry name" value="DRTGG"/>
</dbReference>
<sequence length="570" mass="63739">MDTQKKYVYVFGHKNPDTDSICSAISYAYLKNQIASYIRENDPRLNAFAYAQESRPNTVYAARRAGQLNPETEYLLKRFHTPSPVYINDVRVQVGDINVRKVDGVSENISLKQAWTIMRTVNIATLPVLNKDKTLKGLITIGDIARSYMSVYDNTILGKSSTPYGNILDALDGELIAGDPKGIVQSGRVNIATSTTERIREHIEPGDVVILGNRYETQLCAIEEHAALLIVCEGSPVSRTIRKIAEQNGSAIISTHFDTYSVARLINQSVPISYFMKKDDLVTFKTTDFIAEIKGTMLQKRHRDFPVLTPKKKFAGMISRRSLINMPAKQIILVDHNELDQAVDGILDAEVIEIVDHHKLGTVETMKPISVRNQPVGCTATIIYEMFIENCIEIPENIAGLLCGAIISDTLLFRSPTCTQEDKDAAQALAQIAHIQTEELAQAMFAAGSNLHSKSEEEIFYQDFKRFTAGTVTYGVGQITSMAQEELDEIKARMIPYMHKAKKNHDVDMVFFMLTNIINESTQLLYSDETAREVAETSFMVPAKDNALYLPGVVSRKKQLIPRLMATLQQ</sequence>
<evidence type="ECO:0000256" key="2">
    <source>
        <dbReference type="ARBA" id="ARBA00012146"/>
    </source>
</evidence>
<dbReference type="SUPFAM" id="SSF64182">
    <property type="entry name" value="DHH phosphoesterases"/>
    <property type="match status" value="1"/>
</dbReference>
<keyword evidence="3" id="KW-0479">Metal-binding</keyword>
<comment type="cofactor">
    <cofactor evidence="1">
        <name>Mn(2+)</name>
        <dbReference type="ChEBI" id="CHEBI:29035"/>
    </cofactor>
</comment>
<dbReference type="PANTHER" id="PTHR12112:SF22">
    <property type="entry name" value="MANGANESE-DEPENDENT INORGANIC PYROPHOSPHATASE-RELATED"/>
    <property type="match status" value="1"/>
</dbReference>
<evidence type="ECO:0000256" key="6">
    <source>
        <dbReference type="ARBA" id="ARBA00032535"/>
    </source>
</evidence>
<reference evidence="10" key="1">
    <citation type="submission" date="2020-10" db="EMBL/GenBank/DDBJ databases">
        <authorList>
            <person name="Gilroy R."/>
        </authorList>
    </citation>
    <scope>NUCLEOTIDE SEQUENCE</scope>
    <source>
        <strain evidence="10">CHK178-757</strain>
    </source>
</reference>
<dbReference type="InterPro" id="IPR038222">
    <property type="entry name" value="DHHA2_dom_sf"/>
</dbReference>
<accession>A0A9D1F3M7</accession>
<evidence type="ECO:0000313" key="10">
    <source>
        <dbReference type="EMBL" id="HIS46432.1"/>
    </source>
</evidence>
<dbReference type="Pfam" id="PF07085">
    <property type="entry name" value="DRTGG"/>
    <property type="match status" value="1"/>
</dbReference>
<dbReference type="Pfam" id="PF01368">
    <property type="entry name" value="DHH"/>
    <property type="match status" value="1"/>
</dbReference>
<name>A0A9D1F3M7_9FIRM</name>
<dbReference type="EMBL" id="DVIT01000012">
    <property type="protein sequence ID" value="HIS46432.1"/>
    <property type="molecule type" value="Genomic_DNA"/>
</dbReference>
<dbReference type="NCBIfam" id="NF011443">
    <property type="entry name" value="PRK14869.1-5"/>
    <property type="match status" value="1"/>
</dbReference>
<keyword evidence="5" id="KW-0464">Manganese</keyword>
<dbReference type="EC" id="3.6.1.1" evidence="2"/>
<evidence type="ECO:0000256" key="1">
    <source>
        <dbReference type="ARBA" id="ARBA00001936"/>
    </source>
</evidence>
<dbReference type="InterPro" id="IPR000644">
    <property type="entry name" value="CBS_dom"/>
</dbReference>
<dbReference type="SMART" id="SM00116">
    <property type="entry name" value="CBS"/>
    <property type="match status" value="2"/>
</dbReference>
<evidence type="ECO:0000256" key="4">
    <source>
        <dbReference type="ARBA" id="ARBA00022801"/>
    </source>
</evidence>